<organism evidence="13 14">
    <name type="scientific">Cupriavidus laharis</name>
    <dbReference type="NCBI Taxonomy" id="151654"/>
    <lineage>
        <taxon>Bacteria</taxon>
        <taxon>Pseudomonadati</taxon>
        <taxon>Pseudomonadota</taxon>
        <taxon>Betaproteobacteria</taxon>
        <taxon>Burkholderiales</taxon>
        <taxon>Burkholderiaceae</taxon>
        <taxon>Cupriavidus</taxon>
    </lineage>
</organism>
<dbReference type="InterPro" id="IPR000581">
    <property type="entry name" value="ILV_EDD_N"/>
</dbReference>
<evidence type="ECO:0000313" key="14">
    <source>
        <dbReference type="Proteomes" id="UP000727654"/>
    </source>
</evidence>
<dbReference type="InterPro" id="IPR056740">
    <property type="entry name" value="ILV_EDD_C"/>
</dbReference>
<comment type="function">
    <text evidence="9">Catalyzes the dehydration of 6-phospho-D-gluconate to 2-dehydro-3-deoxy-6-phospho-D-gluconate.</text>
</comment>
<dbReference type="GO" id="GO:0004456">
    <property type="term" value="F:phosphogluconate dehydratase activity"/>
    <property type="evidence" value="ECO:0007669"/>
    <property type="project" value="UniProtKB-EC"/>
</dbReference>
<comment type="cofactor">
    <cofactor evidence="9">
        <name>[4Fe-4S] cluster</name>
        <dbReference type="ChEBI" id="CHEBI:49883"/>
    </cofactor>
    <text evidence="9">Binds 1 [4Fe-4S] cluster.</text>
</comment>
<evidence type="ECO:0000259" key="11">
    <source>
        <dbReference type="Pfam" id="PF00920"/>
    </source>
</evidence>
<evidence type="ECO:0000313" key="13">
    <source>
        <dbReference type="EMBL" id="CAG9165764.1"/>
    </source>
</evidence>
<feature type="domain" description="Dihydroxy-acid/6-phosphogluconate dehydratase N-terminal" evidence="11">
    <location>
        <begin position="70"/>
        <end position="383"/>
    </location>
</feature>
<dbReference type="InterPro" id="IPR020558">
    <property type="entry name" value="DiOHA_6PGluconate_deHydtase_CS"/>
</dbReference>
<keyword evidence="8 9" id="KW-0119">Carbohydrate metabolism</keyword>
<dbReference type="Pfam" id="PF00920">
    <property type="entry name" value="ILVD_EDD_N"/>
    <property type="match status" value="1"/>
</dbReference>
<evidence type="ECO:0000256" key="10">
    <source>
        <dbReference type="NCBIfam" id="TIGR01196"/>
    </source>
</evidence>
<dbReference type="NCBIfam" id="TIGR01196">
    <property type="entry name" value="edd"/>
    <property type="match status" value="1"/>
</dbReference>
<dbReference type="EC" id="4.2.1.12" evidence="9 10"/>
<keyword evidence="6 9" id="KW-0311">Gluconate utilization</keyword>
<evidence type="ECO:0000256" key="4">
    <source>
        <dbReference type="ARBA" id="ARBA00023004"/>
    </source>
</evidence>
<dbReference type="InterPro" id="IPR004786">
    <property type="entry name" value="6-phosphgluc_deHydtase"/>
</dbReference>
<keyword evidence="4 9" id="KW-0408">Iron</keyword>
<dbReference type="SUPFAM" id="SSF52016">
    <property type="entry name" value="LeuD/IlvD-like"/>
    <property type="match status" value="1"/>
</dbReference>
<dbReference type="PROSITE" id="PS00887">
    <property type="entry name" value="ILVD_EDD_2"/>
    <property type="match status" value="1"/>
</dbReference>
<dbReference type="PROSITE" id="PS00886">
    <property type="entry name" value="ILVD_EDD_1"/>
    <property type="match status" value="1"/>
</dbReference>
<comment type="catalytic activity">
    <reaction evidence="9">
        <text>6-phospho-D-gluconate = 2-dehydro-3-deoxy-6-phospho-D-gluconate + H2O</text>
        <dbReference type="Rhea" id="RHEA:17277"/>
        <dbReference type="ChEBI" id="CHEBI:15377"/>
        <dbReference type="ChEBI" id="CHEBI:57569"/>
        <dbReference type="ChEBI" id="CHEBI:58759"/>
        <dbReference type="EC" id="4.2.1.12"/>
    </reaction>
</comment>
<dbReference type="PANTHER" id="PTHR43661:SF1">
    <property type="entry name" value="PHOSPHOGLUCONATE DEHYDRATASE"/>
    <property type="match status" value="1"/>
</dbReference>
<comment type="similarity">
    <text evidence="1 9">Belongs to the IlvD/Edd family.</text>
</comment>
<evidence type="ECO:0000256" key="8">
    <source>
        <dbReference type="ARBA" id="ARBA00023277"/>
    </source>
</evidence>
<dbReference type="InterPro" id="IPR037237">
    <property type="entry name" value="IlvD/EDD_N"/>
</dbReference>
<evidence type="ECO:0000256" key="2">
    <source>
        <dbReference type="ARBA" id="ARBA00022485"/>
    </source>
</evidence>
<keyword evidence="5 9" id="KW-0411">Iron-sulfur</keyword>
<comment type="pathway">
    <text evidence="9">Carbohydrate metabolism; Entner-Doudoroff pathway.</text>
</comment>
<dbReference type="PANTHER" id="PTHR43661">
    <property type="entry name" value="D-XYLONATE DEHYDRATASE"/>
    <property type="match status" value="1"/>
</dbReference>
<feature type="binding site" evidence="9">
    <location>
        <position position="225"/>
    </location>
    <ligand>
        <name>[4Fe-4S] cluster</name>
        <dbReference type="ChEBI" id="CHEBI:49883"/>
    </ligand>
</feature>
<keyword evidence="2 9" id="KW-0004">4Fe-4S</keyword>
<proteinExistence type="inferred from homology"/>
<keyword evidence="14" id="KW-1185">Reference proteome</keyword>
<feature type="domain" description="Dihydroxy-acid/6-phosphogluconate dehydratase C-terminal" evidence="12">
    <location>
        <begin position="409"/>
        <end position="602"/>
    </location>
</feature>
<keyword evidence="7 9" id="KW-0456">Lyase</keyword>
<gene>
    <name evidence="13" type="primary">edd_1</name>
    <name evidence="9" type="synonym">edd</name>
    <name evidence="13" type="ORF">LMG23992_00596</name>
</gene>
<dbReference type="SUPFAM" id="SSF143975">
    <property type="entry name" value="IlvD/EDD N-terminal domain-like"/>
    <property type="match status" value="1"/>
</dbReference>
<comment type="caution">
    <text evidence="13">The sequence shown here is derived from an EMBL/GenBank/DDBJ whole genome shotgun (WGS) entry which is preliminary data.</text>
</comment>
<dbReference type="Pfam" id="PF24877">
    <property type="entry name" value="ILV_EDD_C"/>
    <property type="match status" value="1"/>
</dbReference>
<evidence type="ECO:0000256" key="7">
    <source>
        <dbReference type="ARBA" id="ARBA00023239"/>
    </source>
</evidence>
<evidence type="ECO:0000256" key="5">
    <source>
        <dbReference type="ARBA" id="ARBA00023014"/>
    </source>
</evidence>
<evidence type="ECO:0000256" key="1">
    <source>
        <dbReference type="ARBA" id="ARBA00006486"/>
    </source>
</evidence>
<dbReference type="HAMAP" id="MF_02094">
    <property type="entry name" value="Edd"/>
    <property type="match status" value="1"/>
</dbReference>
<dbReference type="Gene3D" id="3.50.30.80">
    <property type="entry name" value="IlvD/EDD C-terminal domain-like"/>
    <property type="match status" value="1"/>
</dbReference>
<name>A0ABM8WEM4_9BURK</name>
<protein>
    <recommendedName>
        <fullName evidence="9 10">Phosphogluconate dehydratase</fullName>
        <ecNumber evidence="9 10">4.2.1.12</ecNumber>
    </recommendedName>
</protein>
<evidence type="ECO:0000256" key="6">
    <source>
        <dbReference type="ARBA" id="ARBA00023064"/>
    </source>
</evidence>
<dbReference type="Proteomes" id="UP000727654">
    <property type="component" value="Unassembled WGS sequence"/>
</dbReference>
<sequence>MPHAVHAEILAVTRRITERSRASRAAYLARCERAQAELGPLRGLSCANLAHGFAALPAHDKLKLRVEHAPNLGIVTAYNDMLSAHQPYERYPGVIREAARAVGAVAQVAGGVPAMCDGITQGNPGMELSLFSRDAIAMSTAVSLSHNTFDAAVMLGVCDKIVPGLVMGALQFGHLPVVFVPAGPMASGLPNKEKARVRQLYATGQVGREALLEAECEAYHSAGTCTFYGTANSNQFLMEIMGLHLPGAAFVHPDSGLRDALTAAAAQRALALSARGGEYLPMARIVDERAVVNAMVGLLATGGSTNHTIHLVAMARAAGVLIDWDDFDRLSRVTPLLARVYPNGSADVNHFHAAGGTGYVIGQLLEAGLVHEDVQTVAGPGLARYTQEPVLIDGVLRWRDGASASGDAQVLATMAEPFSAEGGLRLMQGNLGRGVIKVSAVAPEHRVVEAPARVFDSQEALQAAFEAGELNGDVVAVVRFQGPNANGMPELHRLTPVLGALQDAGHHVALVTDGRMSGASGKVPAVIHVGPEALAGGPLARVRDGDRLRVDAVAGTLAWLGDPAEFAARPVAPAPADDFAQFSVGRGLFGLFRRHARMAEEGGSALDLSEADAVPAAAAPGTATAAHSVAQ</sequence>
<reference evidence="13 14" key="1">
    <citation type="submission" date="2021-08" db="EMBL/GenBank/DDBJ databases">
        <authorList>
            <person name="Peeters C."/>
        </authorList>
    </citation>
    <scope>NUCLEOTIDE SEQUENCE [LARGE SCALE GENOMIC DNA]</scope>
    <source>
        <strain evidence="13 14">LMG 23992</strain>
    </source>
</reference>
<dbReference type="EMBL" id="CAJZAI010000001">
    <property type="protein sequence ID" value="CAG9165764.1"/>
    <property type="molecule type" value="Genomic_DNA"/>
</dbReference>
<feature type="binding site" evidence="9">
    <location>
        <position position="158"/>
    </location>
    <ligand>
        <name>[4Fe-4S] cluster</name>
        <dbReference type="ChEBI" id="CHEBI:49883"/>
    </ligand>
</feature>
<evidence type="ECO:0000259" key="12">
    <source>
        <dbReference type="Pfam" id="PF24877"/>
    </source>
</evidence>
<evidence type="ECO:0000256" key="9">
    <source>
        <dbReference type="HAMAP-Rule" id="MF_02094"/>
    </source>
</evidence>
<keyword evidence="3 9" id="KW-0479">Metal-binding</keyword>
<dbReference type="InterPro" id="IPR042096">
    <property type="entry name" value="Dihydro-acid_dehy_C"/>
</dbReference>
<accession>A0ABM8WEM4</accession>
<dbReference type="RefSeq" id="WP_224078286.1">
    <property type="nucleotide sequence ID" value="NZ_CAJZAI010000001.1"/>
</dbReference>
<evidence type="ECO:0000256" key="3">
    <source>
        <dbReference type="ARBA" id="ARBA00022723"/>
    </source>
</evidence>